<evidence type="ECO:0000256" key="1">
    <source>
        <dbReference type="ARBA" id="ARBA00001933"/>
    </source>
</evidence>
<comment type="cofactor">
    <cofactor evidence="1">
        <name>pyridoxal 5'-phosphate</name>
        <dbReference type="ChEBI" id="CHEBI:597326"/>
    </cofactor>
</comment>
<name>A4BP28_9GAMM</name>
<dbReference type="SUPFAM" id="SSF53383">
    <property type="entry name" value="PLP-dependent transferases"/>
    <property type="match status" value="1"/>
</dbReference>
<dbReference type="InterPro" id="IPR005814">
    <property type="entry name" value="Aminotrans_3"/>
</dbReference>
<accession>A4BP28</accession>
<dbReference type="PANTHER" id="PTHR11986:SF121">
    <property type="entry name" value="BLR3010 PROTEIN"/>
    <property type="match status" value="1"/>
</dbReference>
<keyword evidence="3 4" id="KW-0663">Pyridoxal phosphate</keyword>
<dbReference type="InterPro" id="IPR049704">
    <property type="entry name" value="Aminotrans_3_PPA_site"/>
</dbReference>
<dbReference type="OrthoDB" id="9770449at2"/>
<evidence type="ECO:0000256" key="3">
    <source>
        <dbReference type="ARBA" id="ARBA00022898"/>
    </source>
</evidence>
<dbReference type="GO" id="GO:0008483">
    <property type="term" value="F:transaminase activity"/>
    <property type="evidence" value="ECO:0007669"/>
    <property type="project" value="UniProtKB-KW"/>
</dbReference>
<gene>
    <name evidence="5" type="ORF">NB231_11354</name>
</gene>
<proteinExistence type="inferred from homology"/>
<dbReference type="InterPro" id="IPR050103">
    <property type="entry name" value="Class-III_PLP-dep_AT"/>
</dbReference>
<evidence type="ECO:0000256" key="4">
    <source>
        <dbReference type="RuleBase" id="RU003560"/>
    </source>
</evidence>
<sequence>MSDQSDENFDLAALVQKRQGEKSALFDKHINPKLVQVLRTIGFDRNYVRGEGSYLWDEAGNKYLDCLSGYGMFNIGRNHPVIKKAVCDYLDLDDPWKIQMGTTLLPGLLAERLLSLVPHMEKVFFTNSGAECNETALKFSRCATGRERVIYCERAFHGLTYGSLSMNGCNSFRDGFVSFLPGPVPVPFNDLEALEAELKRAPTAAFVVEPVQGKGVYPASAEYLLGAQELCRKYGAKFVLDEVQTGMGRTGKLFSFQHVAGLEPDMLLLSKSLSGGMVPVGAVLMKNETYQRVFSSLDRCVVHSSTFCQGGLAMACGLATLHILENEGLIENAAKQGQALRDGLCAMIPKFDMLKEVRGQGLMIGIELGAPKGLALKSGWALMHKADKGLFPQCLLMPALDKHHILMQVAGHHMDVIKLLPPLALTGEDVQWFLKAFEEVLAEAHKFPGPIWTTAAHLVKFAAKA</sequence>
<protein>
    <submittedName>
        <fullName evidence="5">Probable ornithine aminotransferase</fullName>
    </submittedName>
</protein>
<dbReference type="InterPro" id="IPR015424">
    <property type="entry name" value="PyrdxlP-dep_Trfase"/>
</dbReference>
<keyword evidence="6" id="KW-1185">Reference proteome</keyword>
<dbReference type="Gene3D" id="3.40.640.10">
    <property type="entry name" value="Type I PLP-dependent aspartate aminotransferase-like (Major domain)"/>
    <property type="match status" value="1"/>
</dbReference>
<dbReference type="CDD" id="cd00610">
    <property type="entry name" value="OAT_like"/>
    <property type="match status" value="1"/>
</dbReference>
<dbReference type="GO" id="GO:0042802">
    <property type="term" value="F:identical protein binding"/>
    <property type="evidence" value="ECO:0007669"/>
    <property type="project" value="TreeGrafter"/>
</dbReference>
<keyword evidence="2 5" id="KW-0032">Aminotransferase</keyword>
<evidence type="ECO:0000256" key="2">
    <source>
        <dbReference type="ARBA" id="ARBA00022576"/>
    </source>
</evidence>
<dbReference type="Pfam" id="PF00202">
    <property type="entry name" value="Aminotran_3"/>
    <property type="match status" value="1"/>
</dbReference>
<dbReference type="InterPro" id="IPR015422">
    <property type="entry name" value="PyrdxlP-dep_Trfase_small"/>
</dbReference>
<dbReference type="eggNOG" id="COG4992">
    <property type="taxonomic scope" value="Bacteria"/>
</dbReference>
<dbReference type="HOGENOM" id="CLU_016922_10_0_6"/>
<evidence type="ECO:0000313" key="6">
    <source>
        <dbReference type="Proteomes" id="UP000003374"/>
    </source>
</evidence>
<reference evidence="5 6" key="1">
    <citation type="submission" date="2006-02" db="EMBL/GenBank/DDBJ databases">
        <authorList>
            <person name="Waterbury J."/>
            <person name="Ferriera S."/>
            <person name="Johnson J."/>
            <person name="Kravitz S."/>
            <person name="Halpern A."/>
            <person name="Remington K."/>
            <person name="Beeson K."/>
            <person name="Tran B."/>
            <person name="Rogers Y.-H."/>
            <person name="Friedman R."/>
            <person name="Venter J.C."/>
        </authorList>
    </citation>
    <scope>NUCLEOTIDE SEQUENCE [LARGE SCALE GENOMIC DNA]</scope>
    <source>
        <strain evidence="5 6">Nb-231</strain>
    </source>
</reference>
<dbReference type="AlphaFoldDB" id="A4BP28"/>
<dbReference type="Proteomes" id="UP000003374">
    <property type="component" value="Unassembled WGS sequence"/>
</dbReference>
<comment type="similarity">
    <text evidence="4">Belongs to the class-III pyridoxal-phosphate-dependent aminotransferase family.</text>
</comment>
<dbReference type="PANTHER" id="PTHR11986">
    <property type="entry name" value="AMINOTRANSFERASE CLASS III"/>
    <property type="match status" value="1"/>
</dbReference>
<comment type="caution">
    <text evidence="5">The sequence shown here is derived from an EMBL/GenBank/DDBJ whole genome shotgun (WGS) entry which is preliminary data.</text>
</comment>
<organism evidence="5 6">
    <name type="scientific">Nitrococcus mobilis Nb-231</name>
    <dbReference type="NCBI Taxonomy" id="314278"/>
    <lineage>
        <taxon>Bacteria</taxon>
        <taxon>Pseudomonadati</taxon>
        <taxon>Pseudomonadota</taxon>
        <taxon>Gammaproteobacteria</taxon>
        <taxon>Chromatiales</taxon>
        <taxon>Ectothiorhodospiraceae</taxon>
        <taxon>Nitrococcus</taxon>
    </lineage>
</organism>
<dbReference type="Gene3D" id="3.90.1150.10">
    <property type="entry name" value="Aspartate Aminotransferase, domain 1"/>
    <property type="match status" value="1"/>
</dbReference>
<keyword evidence="5" id="KW-0808">Transferase</keyword>
<dbReference type="PROSITE" id="PS00600">
    <property type="entry name" value="AA_TRANSFER_CLASS_3"/>
    <property type="match status" value="1"/>
</dbReference>
<dbReference type="InterPro" id="IPR015421">
    <property type="entry name" value="PyrdxlP-dep_Trfase_major"/>
</dbReference>
<evidence type="ECO:0000313" key="5">
    <source>
        <dbReference type="EMBL" id="EAR22329.1"/>
    </source>
</evidence>
<dbReference type="GO" id="GO:0030170">
    <property type="term" value="F:pyridoxal phosphate binding"/>
    <property type="evidence" value="ECO:0007669"/>
    <property type="project" value="InterPro"/>
</dbReference>
<dbReference type="EMBL" id="AAOF01000003">
    <property type="protein sequence ID" value="EAR22329.1"/>
    <property type="molecule type" value="Genomic_DNA"/>
</dbReference>
<dbReference type="STRING" id="314278.NB231_11354"/>
<dbReference type="FunFam" id="3.40.640.10:FF:000004">
    <property type="entry name" value="Acetylornithine aminotransferase"/>
    <property type="match status" value="1"/>
</dbReference>